<evidence type="ECO:0000256" key="12">
    <source>
        <dbReference type="SAM" id="Phobius"/>
    </source>
</evidence>
<feature type="domain" description="Histidine kinase" evidence="13">
    <location>
        <begin position="488"/>
        <end position="604"/>
    </location>
</feature>
<keyword evidence="12" id="KW-1133">Transmembrane helix</keyword>
<keyword evidence="10" id="KW-0902">Two-component regulatory system</keyword>
<dbReference type="PROSITE" id="PS50885">
    <property type="entry name" value="HAMP"/>
    <property type="match status" value="1"/>
</dbReference>
<dbReference type="Pfam" id="PF06580">
    <property type="entry name" value="His_kinase"/>
    <property type="match status" value="1"/>
</dbReference>
<dbReference type="InterPro" id="IPR003660">
    <property type="entry name" value="HAMP_dom"/>
</dbReference>
<feature type="domain" description="HAMP" evidence="14">
    <location>
        <begin position="329"/>
        <end position="381"/>
    </location>
</feature>
<keyword evidence="4" id="KW-1003">Cell membrane</keyword>
<evidence type="ECO:0000256" key="11">
    <source>
        <dbReference type="ARBA" id="ARBA00023136"/>
    </source>
</evidence>
<proteinExistence type="predicted"/>
<evidence type="ECO:0000256" key="5">
    <source>
        <dbReference type="ARBA" id="ARBA00022553"/>
    </source>
</evidence>
<dbReference type="PANTHER" id="PTHR42713:SF2">
    <property type="entry name" value="TWO-COMPONENT SENSOR KINASE YESM"/>
    <property type="match status" value="1"/>
</dbReference>
<evidence type="ECO:0000259" key="13">
    <source>
        <dbReference type="PROSITE" id="PS50109"/>
    </source>
</evidence>
<evidence type="ECO:0000256" key="8">
    <source>
        <dbReference type="ARBA" id="ARBA00022777"/>
    </source>
</evidence>
<keyword evidence="11 12" id="KW-0472">Membrane</keyword>
<dbReference type="GO" id="GO:0005524">
    <property type="term" value="F:ATP binding"/>
    <property type="evidence" value="ECO:0007669"/>
    <property type="project" value="UniProtKB-KW"/>
</dbReference>
<organism evidence="15 16">
    <name type="scientific">Paenibacillus amylolyticus</name>
    <dbReference type="NCBI Taxonomy" id="1451"/>
    <lineage>
        <taxon>Bacteria</taxon>
        <taxon>Bacillati</taxon>
        <taxon>Bacillota</taxon>
        <taxon>Bacilli</taxon>
        <taxon>Bacillales</taxon>
        <taxon>Paenibacillaceae</taxon>
        <taxon>Paenibacillus</taxon>
    </lineage>
</organism>
<feature type="transmembrane region" description="Helical" evidence="12">
    <location>
        <begin position="308"/>
        <end position="327"/>
    </location>
</feature>
<dbReference type="InterPro" id="IPR005467">
    <property type="entry name" value="His_kinase_dom"/>
</dbReference>
<evidence type="ECO:0000256" key="3">
    <source>
        <dbReference type="ARBA" id="ARBA00012438"/>
    </source>
</evidence>
<protein>
    <recommendedName>
        <fullName evidence="3">histidine kinase</fullName>
        <ecNumber evidence="3">2.7.13.3</ecNumber>
    </recommendedName>
</protein>
<dbReference type="Gene3D" id="3.30.450.20">
    <property type="entry name" value="PAS domain"/>
    <property type="match status" value="1"/>
</dbReference>
<sequence>MEWNTLKLIQWIASSLRLKLLSMFIILSSVPLIVVGLISYHKSYTVVSNHNKASTQLVADQLARNIDILFEDTERLLELGKNPQVLQYLYSQSESYPEAKAILQTYNLYRETYKYDKVLNISFVNFYGKGISERKGVFKLERNPLRNPYFKYLIQYPDAILRIPHSAAYAEYNRLDGFAYPKQNALSIITTVKERITHEVIGFIVIDLNDSFIDDFLTNTPIKDSGFFYISDQYGNTLFRPDVTPASITMMDQIRSVPLHLQHDSFILSAGSKPQFVVYSTSKQTGWKMIGVAPYQEIIAEANSIRQLIIITVLLSAFFAISLYFFLNNRLILPIRILMNKMRKAANGYLEAKVTPHGSDEIADLGKSFNVMLDNLKTLIEKSIRENEQVKIAELRTLQAQINPHFLYNTLESILWMAEAEKKENVIKLVQALSKFFRLSLNKGFDWVSIQTELEHARSYLVIQQMRYHDILTYEISVDRELQDYPILKMTLQPLIENALYHGIKNKRGQGLISIHGYVEDNSIILTVQDNGIGMSADRLAQLREELEKPAGSRSPQDDEQEGGFGLLNVHHRIRLYFGPAYGVEMESTYMEGSTFMIRIPKSKEVNR</sequence>
<evidence type="ECO:0000256" key="10">
    <source>
        <dbReference type="ARBA" id="ARBA00023012"/>
    </source>
</evidence>
<dbReference type="AlphaFoldDB" id="A0ABD8AZM1"/>
<keyword evidence="9" id="KW-0067">ATP-binding</keyword>
<dbReference type="Proteomes" id="UP001364764">
    <property type="component" value="Chromosome"/>
</dbReference>
<evidence type="ECO:0000313" key="16">
    <source>
        <dbReference type="Proteomes" id="UP001364764"/>
    </source>
</evidence>
<dbReference type="InterPro" id="IPR051552">
    <property type="entry name" value="HptR"/>
</dbReference>
<dbReference type="SUPFAM" id="SSF158472">
    <property type="entry name" value="HAMP domain-like"/>
    <property type="match status" value="1"/>
</dbReference>
<evidence type="ECO:0000256" key="6">
    <source>
        <dbReference type="ARBA" id="ARBA00022679"/>
    </source>
</evidence>
<gene>
    <name evidence="15" type="ORF">V6668_12315</name>
</gene>
<dbReference type="Pfam" id="PF00672">
    <property type="entry name" value="HAMP"/>
    <property type="match status" value="1"/>
</dbReference>
<dbReference type="SMART" id="SM00304">
    <property type="entry name" value="HAMP"/>
    <property type="match status" value="1"/>
</dbReference>
<dbReference type="Pfam" id="PF02518">
    <property type="entry name" value="HATPase_c"/>
    <property type="match status" value="1"/>
</dbReference>
<comment type="subcellular location">
    <subcellularLocation>
        <location evidence="2">Cell membrane</location>
        <topology evidence="2">Multi-pass membrane protein</topology>
    </subcellularLocation>
</comment>
<dbReference type="InterPro" id="IPR036890">
    <property type="entry name" value="HATPase_C_sf"/>
</dbReference>
<reference evidence="15 16" key="1">
    <citation type="submission" date="2024-02" db="EMBL/GenBank/DDBJ databases">
        <title>Complete sequences of two Paenibacillus sp. strains and one Lysinibacillus strain isolated from the environment on STAA medium highlight biotechnological potential.</title>
        <authorList>
            <person name="Attere S.A."/>
            <person name="Piche L.C."/>
            <person name="Intertaglia L."/>
            <person name="Lami R."/>
            <person name="Charette S.J."/>
            <person name="Vincent A.T."/>
        </authorList>
    </citation>
    <scope>NUCLEOTIDE SEQUENCE [LARGE SCALE GENOMIC DNA]</scope>
    <source>
        <strain evidence="15 16">Y5S-7</strain>
    </source>
</reference>
<evidence type="ECO:0000256" key="2">
    <source>
        <dbReference type="ARBA" id="ARBA00004651"/>
    </source>
</evidence>
<evidence type="ECO:0000256" key="9">
    <source>
        <dbReference type="ARBA" id="ARBA00022840"/>
    </source>
</evidence>
<evidence type="ECO:0000256" key="7">
    <source>
        <dbReference type="ARBA" id="ARBA00022741"/>
    </source>
</evidence>
<dbReference type="EC" id="2.7.13.3" evidence="3"/>
<comment type="catalytic activity">
    <reaction evidence="1">
        <text>ATP + protein L-histidine = ADP + protein N-phospho-L-histidine.</text>
        <dbReference type="EC" id="2.7.13.3"/>
    </reaction>
</comment>
<dbReference type="PRINTS" id="PR00344">
    <property type="entry name" value="BCTRLSENSOR"/>
</dbReference>
<dbReference type="SUPFAM" id="SSF55874">
    <property type="entry name" value="ATPase domain of HSP90 chaperone/DNA topoisomerase II/histidine kinase"/>
    <property type="match status" value="1"/>
</dbReference>
<evidence type="ECO:0000256" key="4">
    <source>
        <dbReference type="ARBA" id="ARBA00022475"/>
    </source>
</evidence>
<keyword evidence="5" id="KW-0597">Phosphoprotein</keyword>
<evidence type="ECO:0000256" key="1">
    <source>
        <dbReference type="ARBA" id="ARBA00000085"/>
    </source>
</evidence>
<dbReference type="InterPro" id="IPR004358">
    <property type="entry name" value="Sig_transdc_His_kin-like_C"/>
</dbReference>
<evidence type="ECO:0000313" key="15">
    <source>
        <dbReference type="EMBL" id="WWP22918.1"/>
    </source>
</evidence>
<keyword evidence="6 15" id="KW-0808">Transferase</keyword>
<dbReference type="InterPro" id="IPR003594">
    <property type="entry name" value="HATPase_dom"/>
</dbReference>
<dbReference type="InterPro" id="IPR010559">
    <property type="entry name" value="Sig_transdc_His_kin_internal"/>
</dbReference>
<dbReference type="PROSITE" id="PS50109">
    <property type="entry name" value="HIS_KIN"/>
    <property type="match status" value="1"/>
</dbReference>
<feature type="transmembrane region" description="Helical" evidence="12">
    <location>
        <begin position="20"/>
        <end position="40"/>
    </location>
</feature>
<dbReference type="Gene3D" id="3.30.565.10">
    <property type="entry name" value="Histidine kinase-like ATPase, C-terminal domain"/>
    <property type="match status" value="1"/>
</dbReference>
<dbReference type="GeneID" id="93476262"/>
<dbReference type="CDD" id="cd06225">
    <property type="entry name" value="HAMP"/>
    <property type="match status" value="1"/>
</dbReference>
<keyword evidence="7" id="KW-0547">Nucleotide-binding</keyword>
<dbReference type="SMART" id="SM00387">
    <property type="entry name" value="HATPase_c"/>
    <property type="match status" value="1"/>
</dbReference>
<name>A0ABD8AZM1_PAEAM</name>
<dbReference type="Gene3D" id="1.10.287.130">
    <property type="match status" value="1"/>
</dbReference>
<dbReference type="EMBL" id="CP145892">
    <property type="protein sequence ID" value="WWP22918.1"/>
    <property type="molecule type" value="Genomic_DNA"/>
</dbReference>
<dbReference type="PANTHER" id="PTHR42713">
    <property type="entry name" value="HISTIDINE KINASE-RELATED"/>
    <property type="match status" value="1"/>
</dbReference>
<dbReference type="RefSeq" id="WP_338708555.1">
    <property type="nucleotide sequence ID" value="NZ_CP145892.1"/>
</dbReference>
<dbReference type="GO" id="GO:0000160">
    <property type="term" value="P:phosphorelay signal transduction system"/>
    <property type="evidence" value="ECO:0007669"/>
    <property type="project" value="UniProtKB-KW"/>
</dbReference>
<dbReference type="GO" id="GO:0005886">
    <property type="term" value="C:plasma membrane"/>
    <property type="evidence" value="ECO:0007669"/>
    <property type="project" value="UniProtKB-SubCell"/>
</dbReference>
<keyword evidence="12" id="KW-0812">Transmembrane</keyword>
<evidence type="ECO:0000259" key="14">
    <source>
        <dbReference type="PROSITE" id="PS50885"/>
    </source>
</evidence>
<accession>A0ABD8AZM1</accession>
<keyword evidence="8 15" id="KW-0418">Kinase</keyword>
<dbReference type="GO" id="GO:0004673">
    <property type="term" value="F:protein histidine kinase activity"/>
    <property type="evidence" value="ECO:0007669"/>
    <property type="project" value="UniProtKB-EC"/>
</dbReference>